<dbReference type="Gramene" id="KFK40764">
    <property type="protein sequence ID" value="KFK40764"/>
    <property type="gene ID" value="AALP_AA2G037900"/>
</dbReference>
<evidence type="ECO:0000313" key="3">
    <source>
        <dbReference type="EMBL" id="KFK40764.1"/>
    </source>
</evidence>
<evidence type="ECO:0000256" key="1">
    <source>
        <dbReference type="SAM" id="Coils"/>
    </source>
</evidence>
<protein>
    <submittedName>
        <fullName evidence="3">Uncharacterized protein</fullName>
    </submittedName>
</protein>
<keyword evidence="4" id="KW-1185">Reference proteome</keyword>
<name>A0A087HF62_ARAAL</name>
<keyword evidence="1" id="KW-0175">Coiled coil</keyword>
<dbReference type="EMBL" id="CM002870">
    <property type="protein sequence ID" value="KFK40764.1"/>
    <property type="molecule type" value="Genomic_DNA"/>
</dbReference>
<accession>A0A087HF62</accession>
<dbReference type="Proteomes" id="UP000029120">
    <property type="component" value="Chromosome 2"/>
</dbReference>
<proteinExistence type="predicted"/>
<organism evidence="3 4">
    <name type="scientific">Arabis alpina</name>
    <name type="common">Alpine rock-cress</name>
    <dbReference type="NCBI Taxonomy" id="50452"/>
    <lineage>
        <taxon>Eukaryota</taxon>
        <taxon>Viridiplantae</taxon>
        <taxon>Streptophyta</taxon>
        <taxon>Embryophyta</taxon>
        <taxon>Tracheophyta</taxon>
        <taxon>Spermatophyta</taxon>
        <taxon>Magnoliopsida</taxon>
        <taxon>eudicotyledons</taxon>
        <taxon>Gunneridae</taxon>
        <taxon>Pentapetalae</taxon>
        <taxon>rosids</taxon>
        <taxon>malvids</taxon>
        <taxon>Brassicales</taxon>
        <taxon>Brassicaceae</taxon>
        <taxon>Arabideae</taxon>
        <taxon>Arabis</taxon>
    </lineage>
</organism>
<feature type="coiled-coil region" evidence="1">
    <location>
        <begin position="148"/>
        <end position="186"/>
    </location>
</feature>
<dbReference type="AlphaFoldDB" id="A0A087HF62"/>
<feature type="compositionally biased region" description="Acidic residues" evidence="2">
    <location>
        <begin position="256"/>
        <end position="267"/>
    </location>
</feature>
<evidence type="ECO:0000313" key="4">
    <source>
        <dbReference type="Proteomes" id="UP000029120"/>
    </source>
</evidence>
<feature type="region of interest" description="Disordered" evidence="2">
    <location>
        <begin position="249"/>
        <end position="285"/>
    </location>
</feature>
<evidence type="ECO:0000256" key="2">
    <source>
        <dbReference type="SAM" id="MobiDB-lite"/>
    </source>
</evidence>
<sequence>MIRFNTTSLPSDLVGMYDGVMVPAGASDSNPFPYDFTYEFKGEGKHITQVSIECLRFSWCIQGGAQFLVPFRDELSDRNAILDGYNFVSDAFYPADQRSQKLNIQNGELVDRSNQLLEARCRAEEELANTKKLLEQSHTLNRGLTYQQNSLNLKIQKLTSALARAEEDKREKISQAENHVAQLKSSSEGAVARAVEELVKRVKDKLKPSLWCAEANRKRCKKGDPSRRQEEEELEIRLAGYEEKAEAIDLPALPADSEDEGLEDEESQQNAHEISSEDEEESERSSRWTVGRPLLARLLLSLWLRLNKLRMRVTLRRSKMRPIQLRQLGKLRRMSFEMTKPSRLRLLKRLSLRWSMPLLRSQLLLSSPIPNWTFKTRKTLPRSPVIG</sequence>
<gene>
    <name evidence="3" type="ordered locus">AALP_Aa2g037900</name>
</gene>
<reference evidence="4" key="1">
    <citation type="journal article" date="2015" name="Nat. Plants">
        <title>Genome expansion of Arabis alpina linked with retrotransposition and reduced symmetric DNA methylation.</title>
        <authorList>
            <person name="Willing E.M."/>
            <person name="Rawat V."/>
            <person name="Mandakova T."/>
            <person name="Maumus F."/>
            <person name="James G.V."/>
            <person name="Nordstroem K.J."/>
            <person name="Becker C."/>
            <person name="Warthmann N."/>
            <person name="Chica C."/>
            <person name="Szarzynska B."/>
            <person name="Zytnicki M."/>
            <person name="Albani M.C."/>
            <person name="Kiefer C."/>
            <person name="Bergonzi S."/>
            <person name="Castaings L."/>
            <person name="Mateos J.L."/>
            <person name="Berns M.C."/>
            <person name="Bujdoso N."/>
            <person name="Piofczyk T."/>
            <person name="de Lorenzo L."/>
            <person name="Barrero-Sicilia C."/>
            <person name="Mateos I."/>
            <person name="Piednoel M."/>
            <person name="Hagmann J."/>
            <person name="Chen-Min-Tao R."/>
            <person name="Iglesias-Fernandez R."/>
            <person name="Schuster S.C."/>
            <person name="Alonso-Blanco C."/>
            <person name="Roudier F."/>
            <person name="Carbonero P."/>
            <person name="Paz-Ares J."/>
            <person name="Davis S.J."/>
            <person name="Pecinka A."/>
            <person name="Quesneville H."/>
            <person name="Colot V."/>
            <person name="Lysak M.A."/>
            <person name="Weigel D."/>
            <person name="Coupland G."/>
            <person name="Schneeberger K."/>
        </authorList>
    </citation>
    <scope>NUCLEOTIDE SEQUENCE [LARGE SCALE GENOMIC DNA]</scope>
    <source>
        <strain evidence="4">cv. Pajares</strain>
    </source>
</reference>